<proteinExistence type="inferred from homology"/>
<organism evidence="6 7">
    <name type="scientific">Xenorhabdus nematophila (strain ATCC 19061 / DSM 3370 / CCUG 14189 / LMG 1036 / NCIMB 9965 / AN6)</name>
    <dbReference type="NCBI Taxonomy" id="406817"/>
    <lineage>
        <taxon>Bacteria</taxon>
        <taxon>Pseudomonadati</taxon>
        <taxon>Pseudomonadota</taxon>
        <taxon>Gammaproteobacteria</taxon>
        <taxon>Enterobacterales</taxon>
        <taxon>Morganellaceae</taxon>
        <taxon>Xenorhabdus</taxon>
    </lineage>
</organism>
<dbReference type="HOGENOM" id="CLU_019602_3_2_6"/>
<dbReference type="GO" id="GO:0006865">
    <property type="term" value="P:amino acid transport"/>
    <property type="evidence" value="ECO:0007669"/>
    <property type="project" value="TreeGrafter"/>
</dbReference>
<dbReference type="SMART" id="SM00062">
    <property type="entry name" value="PBPb"/>
    <property type="match status" value="1"/>
</dbReference>
<name>D3VKH4_XENNA</name>
<dbReference type="Gene3D" id="3.40.190.10">
    <property type="entry name" value="Periplasmic binding protein-like II"/>
    <property type="match status" value="2"/>
</dbReference>
<dbReference type="EMBL" id="FN667742">
    <property type="protein sequence ID" value="CBJ88926.1"/>
    <property type="molecule type" value="Genomic_DNA"/>
</dbReference>
<dbReference type="KEGG" id="xne:XNC1_0855"/>
<dbReference type="InterPro" id="IPR051455">
    <property type="entry name" value="Bact_solute-bind_prot3"/>
</dbReference>
<gene>
    <name evidence="6" type="ordered locus">XNC1_0855</name>
</gene>
<dbReference type="eggNOG" id="COG0834">
    <property type="taxonomic scope" value="Bacteria"/>
</dbReference>
<dbReference type="Pfam" id="PF00497">
    <property type="entry name" value="SBP_bac_3"/>
    <property type="match status" value="1"/>
</dbReference>
<dbReference type="SUPFAM" id="SSF53850">
    <property type="entry name" value="Periplasmic binding protein-like II"/>
    <property type="match status" value="1"/>
</dbReference>
<reference evidence="6 7" key="1">
    <citation type="journal article" date="2011" name="PLoS ONE">
        <title>The entomopathogenic bacterial endosymbionts xenorhabdus and photorhabdus: convergent lifestyles from divergent genomes.</title>
        <authorList>
            <person name="Chaston J.M."/>
            <person name="Suen G."/>
            <person name="Tucker S.L."/>
            <person name="Andersen A.W."/>
            <person name="Bhasin A."/>
            <person name="Bode E."/>
            <person name="Bode H.B."/>
            <person name="Brachmann A.O."/>
            <person name="Cowles C.E."/>
            <person name="Cowles K.N."/>
            <person name="Darby C."/>
            <person name="de Leon L."/>
            <person name="Drace K."/>
            <person name="Du Z."/>
            <person name="Givaudan A."/>
            <person name="Herbert Tran E.E."/>
            <person name="Jewell K.A."/>
            <person name="Knack J.J."/>
            <person name="Krasomil-Osterfeld K.C."/>
            <person name="Kukor R."/>
            <person name="Lanois A."/>
            <person name="Latreille P."/>
            <person name="Leimgruber N.K."/>
            <person name="Lipke C.M."/>
            <person name="Liu R."/>
            <person name="Lu X."/>
            <person name="Martens E.C."/>
            <person name="Marri P.R."/>
            <person name="Medigue C."/>
            <person name="Menard M.L."/>
            <person name="Miller N.M."/>
            <person name="Morales-Soto N."/>
            <person name="Norton S."/>
            <person name="Ogier J.C."/>
            <person name="Orchard S.S."/>
            <person name="Park D."/>
            <person name="Park Y."/>
            <person name="Qurollo B.A."/>
            <person name="Sugar D.R."/>
            <person name="Richards G.R."/>
            <person name="Rouy Z."/>
            <person name="Slominski B."/>
            <person name="Slominski K."/>
            <person name="Snyder H."/>
            <person name="Tjaden B.C."/>
            <person name="van der Hoeven R."/>
            <person name="Welch R.D."/>
            <person name="Wheeler C."/>
            <person name="Xiang B."/>
            <person name="Barbazuk B."/>
            <person name="Gaudriault S."/>
            <person name="Goodner B."/>
            <person name="Slater S.C."/>
            <person name="Forst S."/>
            <person name="Goldman B.S."/>
            <person name="Goodrich-Blair H."/>
        </authorList>
    </citation>
    <scope>NUCLEOTIDE SEQUENCE [LARGE SCALE GENOMIC DNA]</scope>
    <source>
        <strain evidence="7">ATCC 19061 / DSM 3370 / CCUG 14189 / LMG 1036 / NCIMB 9965 / AN6</strain>
    </source>
</reference>
<evidence type="ECO:0000256" key="2">
    <source>
        <dbReference type="ARBA" id="ARBA00022448"/>
    </source>
</evidence>
<dbReference type="PROSITE" id="PS01039">
    <property type="entry name" value="SBP_BACTERIAL_3"/>
    <property type="match status" value="1"/>
</dbReference>
<evidence type="ECO:0000256" key="3">
    <source>
        <dbReference type="ARBA" id="ARBA00022729"/>
    </source>
</evidence>
<dbReference type="AlphaFoldDB" id="D3VKH4"/>
<evidence type="ECO:0000256" key="1">
    <source>
        <dbReference type="ARBA" id="ARBA00010333"/>
    </source>
</evidence>
<dbReference type="InterPro" id="IPR001638">
    <property type="entry name" value="Solute-binding_3/MltF_N"/>
</dbReference>
<evidence type="ECO:0000256" key="4">
    <source>
        <dbReference type="RuleBase" id="RU003744"/>
    </source>
</evidence>
<dbReference type="GeneID" id="24904211"/>
<dbReference type="PANTHER" id="PTHR30085">
    <property type="entry name" value="AMINO ACID ABC TRANSPORTER PERMEASE"/>
    <property type="match status" value="1"/>
</dbReference>
<dbReference type="PANTHER" id="PTHR30085:SF6">
    <property type="entry name" value="ABC TRANSPORTER GLUTAMINE-BINDING PROTEIN GLNH"/>
    <property type="match status" value="1"/>
</dbReference>
<feature type="domain" description="Solute-binding protein family 3/N-terminal" evidence="5">
    <location>
        <begin position="15"/>
        <end position="248"/>
    </location>
</feature>
<dbReference type="GO" id="GO:0030288">
    <property type="term" value="C:outer membrane-bounded periplasmic space"/>
    <property type="evidence" value="ECO:0007669"/>
    <property type="project" value="UniProtKB-ARBA"/>
</dbReference>
<keyword evidence="7" id="KW-1185">Reference proteome</keyword>
<evidence type="ECO:0000313" key="6">
    <source>
        <dbReference type="EMBL" id="CBJ88926.1"/>
    </source>
</evidence>
<protein>
    <submittedName>
        <fullName evidence="6">Amino-acid binding protein</fullName>
    </submittedName>
</protein>
<dbReference type="Proteomes" id="UP000008075">
    <property type="component" value="Chromosome"/>
</dbReference>
<dbReference type="RefSeq" id="WP_013183515.1">
    <property type="nucleotide sequence ID" value="NC_014228.1"/>
</dbReference>
<accession>D3VKH4</accession>
<evidence type="ECO:0000313" key="7">
    <source>
        <dbReference type="Proteomes" id="UP000008075"/>
    </source>
</evidence>
<dbReference type="STRING" id="406817.XNC1_0855"/>
<keyword evidence="3" id="KW-0732">Signal</keyword>
<comment type="similarity">
    <text evidence="1 4">Belongs to the bacterial solute-binding protein 3 family.</text>
</comment>
<evidence type="ECO:0000259" key="5">
    <source>
        <dbReference type="SMART" id="SM00062"/>
    </source>
</evidence>
<sequence length="323" mass="36628">MNTSAVIQRIKTHNILNAGVSLGFRGLSFRDNYNSQWEGFDIDLAKAVAIAVLGNSKKINFIPLQSGNRFQALKDNIIDLGCFNSSITFQSESEYNVSFAHPMLFDGEVLMTHENNLINNVSEARSTKKREIAAMRGSTTQENLERYFAELGLNCNIMLFESPQDAREAYQKGICNIYCLDSYLLAGERIQLEAPEKHLFLKDRISLEAMSPAVSLHDPQWHASVSWIMKALIEAENLGITRNNVNDKYNISTGYINKFLKPSEELCNNLGLQTEFTYKIIRELGNYGEIFERNLGKSSILNQERKDNKPWSKGGMLYSPLFI</sequence>
<keyword evidence="2" id="KW-0813">Transport</keyword>
<dbReference type="InterPro" id="IPR018313">
    <property type="entry name" value="SBP_3_CS"/>
</dbReference>